<keyword evidence="2" id="KW-0805">Transcription regulation</keyword>
<dbReference type="GO" id="GO:0005634">
    <property type="term" value="C:nucleus"/>
    <property type="evidence" value="ECO:0007669"/>
    <property type="project" value="UniProtKB-SubCell"/>
</dbReference>
<dbReference type="SUPFAM" id="SSF54171">
    <property type="entry name" value="DNA-binding domain"/>
    <property type="match status" value="1"/>
</dbReference>
<feature type="compositionally biased region" description="Polar residues" evidence="9">
    <location>
        <begin position="12"/>
        <end position="26"/>
    </location>
</feature>
<feature type="domain" description="AP2/ERF" evidence="10">
    <location>
        <begin position="48"/>
        <end position="108"/>
    </location>
</feature>
<proteinExistence type="inferred from homology"/>
<comment type="subcellular location">
    <subcellularLocation>
        <location evidence="1">Nucleus</location>
    </subcellularLocation>
</comment>
<gene>
    <name evidence="11" type="primary">LOC123116608</name>
</gene>
<dbReference type="EnsemblPlants" id="TraesCS5B02G311615.1">
    <property type="protein sequence ID" value="TraesCS5B02G311615.1.cds1"/>
    <property type="gene ID" value="TraesCS5B02G311615"/>
</dbReference>
<keyword evidence="12" id="KW-1185">Reference proteome</keyword>
<dbReference type="RefSeq" id="XP_044393480.1">
    <property type="nucleotide sequence ID" value="XM_044537545.1"/>
</dbReference>
<dbReference type="PANTHER" id="PTHR31839:SF84">
    <property type="entry name" value="C-REPEAT BINDING FACTOR"/>
    <property type="match status" value="1"/>
</dbReference>
<evidence type="ECO:0000259" key="10">
    <source>
        <dbReference type="PROSITE" id="PS51032"/>
    </source>
</evidence>
<dbReference type="Gramene" id="TraesCS5B02G311615.1">
    <property type="protein sequence ID" value="TraesCS5B02G311615.1.cds1"/>
    <property type="gene ID" value="TraesCS5B02G311615"/>
</dbReference>
<evidence type="ECO:0000256" key="8">
    <source>
        <dbReference type="ARBA" id="ARBA00024343"/>
    </source>
</evidence>
<accession>A0A3B6LQV6</accession>
<dbReference type="AlphaFoldDB" id="A0A3B6LQV6"/>
<dbReference type="Gramene" id="TraesNOR5B03G02959420.1">
    <property type="protein sequence ID" value="TraesNOR5B03G02959420.1.CDS1"/>
    <property type="gene ID" value="TraesNOR5B03G02959420"/>
</dbReference>
<comment type="similarity">
    <text evidence="8">Belongs to the AP2/ERF transcription factor family. ERF subfamily.</text>
</comment>
<dbReference type="InterPro" id="IPR001471">
    <property type="entry name" value="AP2/ERF_dom"/>
</dbReference>
<feature type="region of interest" description="Disordered" evidence="9">
    <location>
        <begin position="1"/>
        <end position="47"/>
    </location>
</feature>
<keyword evidence="5" id="KW-0010">Activator</keyword>
<evidence type="ECO:0000256" key="5">
    <source>
        <dbReference type="ARBA" id="ARBA00023159"/>
    </source>
</evidence>
<keyword evidence="4" id="KW-0238">DNA-binding</keyword>
<evidence type="ECO:0000313" key="12">
    <source>
        <dbReference type="Proteomes" id="UP000019116"/>
    </source>
</evidence>
<evidence type="ECO:0000256" key="1">
    <source>
        <dbReference type="ARBA" id="ARBA00004123"/>
    </source>
</evidence>
<dbReference type="OrthoDB" id="10337544at2759"/>
<evidence type="ECO:0000313" key="11">
    <source>
        <dbReference type="EnsemblPlants" id="TraesCS5B02G311615.1.cds1"/>
    </source>
</evidence>
<evidence type="ECO:0000256" key="9">
    <source>
        <dbReference type="SAM" id="MobiDB-lite"/>
    </source>
</evidence>
<sequence length="240" mass="25277">MDTAPEYKWSSPACSPSSQEQGMPTSPTSPAPKRPAGRTKLKETRHPVYHGVRRRGRNGRWVCEMRVPGKRGERLWLGTHVTAKAAARAHDAAMLALHGRSAARLNFPDSACLLAVPSSLSSLADVRRAAIGAVVDFLRRQATIAGAGDAEVVPVNGVASVAPAPGNARSSATSSKQPCANAESEVRDALRVGLPELHTSGEMDVSTYYADLAQGLLLEPPPLAASDCNDGGDDAALWSH</sequence>
<evidence type="ECO:0000256" key="4">
    <source>
        <dbReference type="ARBA" id="ARBA00023125"/>
    </source>
</evidence>
<dbReference type="InterPro" id="IPR045277">
    <property type="entry name" value="DRE1A-I"/>
</dbReference>
<keyword evidence="3" id="KW-0346">Stress response</keyword>
<dbReference type="Proteomes" id="UP000019116">
    <property type="component" value="Chromosome 5B"/>
</dbReference>
<evidence type="ECO:0000256" key="7">
    <source>
        <dbReference type="ARBA" id="ARBA00023242"/>
    </source>
</evidence>
<protein>
    <recommendedName>
        <fullName evidence="10">AP2/ERF domain-containing protein</fullName>
    </recommendedName>
</protein>
<evidence type="ECO:0000256" key="6">
    <source>
        <dbReference type="ARBA" id="ARBA00023163"/>
    </source>
</evidence>
<dbReference type="KEGG" id="taes:123116608"/>
<reference evidence="11" key="1">
    <citation type="submission" date="2018-08" db="EMBL/GenBank/DDBJ databases">
        <authorList>
            <person name="Rossello M."/>
        </authorList>
    </citation>
    <scope>NUCLEOTIDE SEQUENCE [LARGE SCALE GENOMIC DNA]</scope>
    <source>
        <strain evidence="11">cv. Chinese Spring</strain>
    </source>
</reference>
<dbReference type="Gene3D" id="3.30.730.10">
    <property type="entry name" value="AP2/ERF domain"/>
    <property type="match status" value="1"/>
</dbReference>
<dbReference type="Gramene" id="TraesCS5B03G0790400.1">
    <property type="protein sequence ID" value="TraesCS5B03G0790400.1.CDS1"/>
    <property type="gene ID" value="TraesCS5B03G0790400"/>
</dbReference>
<dbReference type="Pfam" id="PF00847">
    <property type="entry name" value="AP2"/>
    <property type="match status" value="1"/>
</dbReference>
<dbReference type="SMART" id="SM00380">
    <property type="entry name" value="AP2"/>
    <property type="match status" value="1"/>
</dbReference>
<name>A0A3B6LQV6_WHEAT</name>
<dbReference type="GO" id="GO:0003677">
    <property type="term" value="F:DNA binding"/>
    <property type="evidence" value="ECO:0007669"/>
    <property type="project" value="UniProtKB-KW"/>
</dbReference>
<dbReference type="PROSITE" id="PS51032">
    <property type="entry name" value="AP2_ERF"/>
    <property type="match status" value="1"/>
</dbReference>
<keyword evidence="7" id="KW-0539">Nucleus</keyword>
<dbReference type="InterPro" id="IPR016177">
    <property type="entry name" value="DNA-bd_dom_sf"/>
</dbReference>
<keyword evidence="6" id="KW-0804">Transcription</keyword>
<dbReference type="GeneID" id="123116608"/>
<reference evidence="11" key="2">
    <citation type="submission" date="2018-10" db="UniProtKB">
        <authorList>
            <consortium name="EnsemblPlants"/>
        </authorList>
    </citation>
    <scope>IDENTIFICATION</scope>
</reference>
<organism evidence="11">
    <name type="scientific">Triticum aestivum</name>
    <name type="common">Wheat</name>
    <dbReference type="NCBI Taxonomy" id="4565"/>
    <lineage>
        <taxon>Eukaryota</taxon>
        <taxon>Viridiplantae</taxon>
        <taxon>Streptophyta</taxon>
        <taxon>Embryophyta</taxon>
        <taxon>Tracheophyta</taxon>
        <taxon>Spermatophyta</taxon>
        <taxon>Magnoliopsida</taxon>
        <taxon>Liliopsida</taxon>
        <taxon>Poales</taxon>
        <taxon>Poaceae</taxon>
        <taxon>BOP clade</taxon>
        <taxon>Pooideae</taxon>
        <taxon>Triticodae</taxon>
        <taxon>Triticeae</taxon>
        <taxon>Triticinae</taxon>
        <taxon>Triticum</taxon>
    </lineage>
</organism>
<evidence type="ECO:0000256" key="3">
    <source>
        <dbReference type="ARBA" id="ARBA00023016"/>
    </source>
</evidence>
<dbReference type="GO" id="GO:0003700">
    <property type="term" value="F:DNA-binding transcription factor activity"/>
    <property type="evidence" value="ECO:0007669"/>
    <property type="project" value="InterPro"/>
</dbReference>
<dbReference type="InterPro" id="IPR036955">
    <property type="entry name" value="AP2/ERF_dom_sf"/>
</dbReference>
<evidence type="ECO:0000256" key="2">
    <source>
        <dbReference type="ARBA" id="ARBA00023015"/>
    </source>
</evidence>
<dbReference type="PANTHER" id="PTHR31839">
    <property type="entry name" value="DEHYDRATION-RESPONSIVE ELEMENT-BINDING PROTEIN 1D"/>
    <property type="match status" value="1"/>
</dbReference>